<evidence type="ECO:0000259" key="7">
    <source>
        <dbReference type="SMART" id="SM00752"/>
    </source>
</evidence>
<reference evidence="8" key="1">
    <citation type="submission" date="2021-04" db="EMBL/GenBank/DDBJ databases">
        <title>Genome based classification of Actinospica acidithermotolerans sp. nov., an actinobacterium isolated from an Indonesian hot spring.</title>
        <authorList>
            <person name="Kusuma A.B."/>
            <person name="Putra K.E."/>
            <person name="Nafisah S."/>
            <person name="Loh J."/>
            <person name="Nouioui I."/>
            <person name="Goodfellow M."/>
        </authorList>
    </citation>
    <scope>NUCLEOTIDE SEQUENCE</scope>
    <source>
        <strain evidence="8">CSCA 57</strain>
    </source>
</reference>
<evidence type="ECO:0000256" key="3">
    <source>
        <dbReference type="ARBA" id="ARBA00022989"/>
    </source>
</evidence>
<dbReference type="GO" id="GO:0012505">
    <property type="term" value="C:endomembrane system"/>
    <property type="evidence" value="ECO:0007669"/>
    <property type="project" value="UniProtKB-SubCell"/>
</dbReference>
<evidence type="ECO:0000313" key="9">
    <source>
        <dbReference type="Proteomes" id="UP000675781"/>
    </source>
</evidence>
<gene>
    <name evidence="8" type="ORF">KDL01_25560</name>
</gene>
<evidence type="ECO:0000256" key="4">
    <source>
        <dbReference type="ARBA" id="ARBA00023136"/>
    </source>
</evidence>
<name>A0A941EUG2_9ACTN</name>
<dbReference type="EMBL" id="JAGSOG010000154">
    <property type="protein sequence ID" value="MBR7836673.1"/>
    <property type="molecule type" value="Genomic_DNA"/>
</dbReference>
<evidence type="ECO:0000313" key="8">
    <source>
        <dbReference type="EMBL" id="MBR7836673.1"/>
    </source>
</evidence>
<evidence type="ECO:0000256" key="1">
    <source>
        <dbReference type="ARBA" id="ARBA00004127"/>
    </source>
</evidence>
<feature type="transmembrane region" description="Helical" evidence="6">
    <location>
        <begin position="93"/>
        <end position="121"/>
    </location>
</feature>
<dbReference type="PANTHER" id="PTHR39535:SF2">
    <property type="entry name" value="HTTM DOMAIN-CONTAINING PROTEIN"/>
    <property type="match status" value="1"/>
</dbReference>
<dbReference type="InterPro" id="IPR011020">
    <property type="entry name" value="HTTM-like"/>
</dbReference>
<proteinExistence type="predicted"/>
<protein>
    <submittedName>
        <fullName evidence="8">DUF393 domain-containing protein</fullName>
    </submittedName>
</protein>
<accession>A0A941EUG2</accession>
<sequence length="526" mass="57194">MGDELMTATARAGTAALSLRSWAVGRYALITETPLAARGTAALRIGYGTLWTLFLLREWGERDAAWGPNAYWSPSMERAFEAQKGMPGVLRDWLTSVAGLGGTGFQLFYLLAICAGVLLALGWRTRISSLLFCFVVVALENRSPLITDGGDNLLVLMSLYLCFTRCGRHWSLDARRQVARDPETDAESESVPRPAWRAELAAVREQVANVLHNGAVLVIAAQVCMVYGTAGLFKVQGSMWQDGSALGFILRLHWFEPWPALNSWLLGHGMLLTLAGYLTVFVQVAFPFTVFAPKLKYPSLVVLAGMHLSIAVLLGLPFFSLFMLVGDAVFLSDRVWRAVERAVAGPAYAEVVNALTAQPQAPATLGVPTLVFDGDCAFCTSSVHFAQRHCRPAVRFVPWQELDLEANGLTYDQVTTAVRWLAPDRADGRIPAGAAAVGRVLLRSRWPWRGFGAVLLIPPFSWLGAGAYKLIAANRQRLPGGTPACAVPQRRTPPEPRPQAQVPARTQGDTVGLDDLLRHDEGSASG</sequence>
<dbReference type="GO" id="GO:0015035">
    <property type="term" value="F:protein-disulfide reductase activity"/>
    <property type="evidence" value="ECO:0007669"/>
    <property type="project" value="InterPro"/>
</dbReference>
<evidence type="ECO:0000256" key="5">
    <source>
        <dbReference type="SAM" id="MobiDB-lite"/>
    </source>
</evidence>
<dbReference type="SMART" id="SM00752">
    <property type="entry name" value="HTTM"/>
    <property type="match status" value="1"/>
</dbReference>
<keyword evidence="4 6" id="KW-0472">Membrane</keyword>
<evidence type="ECO:0000256" key="2">
    <source>
        <dbReference type="ARBA" id="ARBA00022692"/>
    </source>
</evidence>
<dbReference type="AlphaFoldDB" id="A0A941EUG2"/>
<keyword evidence="2 6" id="KW-0812">Transmembrane</keyword>
<dbReference type="Pfam" id="PF04134">
    <property type="entry name" value="DCC1-like"/>
    <property type="match status" value="1"/>
</dbReference>
<feature type="domain" description="HTTM-like" evidence="7">
    <location>
        <begin position="32"/>
        <end position="335"/>
    </location>
</feature>
<feature type="transmembrane region" description="Helical" evidence="6">
    <location>
        <begin position="300"/>
        <end position="325"/>
    </location>
</feature>
<feature type="compositionally biased region" description="Basic and acidic residues" evidence="5">
    <location>
        <begin position="515"/>
        <end position="526"/>
    </location>
</feature>
<dbReference type="InterPro" id="IPR007263">
    <property type="entry name" value="DCC1-like"/>
</dbReference>
<feature type="region of interest" description="Disordered" evidence="5">
    <location>
        <begin position="482"/>
        <end position="526"/>
    </location>
</feature>
<comment type="caution">
    <text evidence="8">The sequence shown here is derived from an EMBL/GenBank/DDBJ whole genome shotgun (WGS) entry which is preliminary data.</text>
</comment>
<dbReference type="RefSeq" id="WP_212531146.1">
    <property type="nucleotide sequence ID" value="NZ_JAGSOG010000154.1"/>
</dbReference>
<keyword evidence="9" id="KW-1185">Reference proteome</keyword>
<feature type="transmembrane region" description="Helical" evidence="6">
    <location>
        <begin position="214"/>
        <end position="233"/>
    </location>
</feature>
<dbReference type="Proteomes" id="UP000675781">
    <property type="component" value="Unassembled WGS sequence"/>
</dbReference>
<feature type="transmembrane region" description="Helical" evidence="6">
    <location>
        <begin position="264"/>
        <end position="288"/>
    </location>
</feature>
<organism evidence="8 9">
    <name type="scientific">Actinospica durhamensis</name>
    <dbReference type="NCBI Taxonomy" id="1508375"/>
    <lineage>
        <taxon>Bacteria</taxon>
        <taxon>Bacillati</taxon>
        <taxon>Actinomycetota</taxon>
        <taxon>Actinomycetes</taxon>
        <taxon>Catenulisporales</taxon>
        <taxon>Actinospicaceae</taxon>
        <taxon>Actinospica</taxon>
    </lineage>
</organism>
<keyword evidence="3 6" id="KW-1133">Transmembrane helix</keyword>
<comment type="subcellular location">
    <subcellularLocation>
        <location evidence="1">Endomembrane system</location>
        <topology evidence="1">Multi-pass membrane protein</topology>
    </subcellularLocation>
</comment>
<dbReference type="PANTHER" id="PTHR39535">
    <property type="entry name" value="SPORULATION-DELAYING PROTEIN SDPB"/>
    <property type="match status" value="1"/>
</dbReference>
<evidence type="ECO:0000256" key="6">
    <source>
        <dbReference type="SAM" id="Phobius"/>
    </source>
</evidence>
<dbReference type="InterPro" id="IPR052964">
    <property type="entry name" value="Sporulation_signal_mat"/>
</dbReference>